<dbReference type="PANTHER" id="PTHR37042">
    <property type="entry name" value="OUTER MEMBRANE PROTEIN RV1973"/>
    <property type="match status" value="1"/>
</dbReference>
<feature type="transmembrane region" description="Helical" evidence="4">
    <location>
        <begin position="77"/>
        <end position="101"/>
    </location>
</feature>
<name>A0A9X2E777_9NOCA</name>
<evidence type="ECO:0000313" key="6">
    <source>
        <dbReference type="Proteomes" id="UP001139157"/>
    </source>
</evidence>
<keyword evidence="6" id="KW-1185">Reference proteome</keyword>
<dbReference type="RefSeq" id="WP_251909920.1">
    <property type="nucleotide sequence ID" value="NZ_JAMRXG010000002.1"/>
</dbReference>
<dbReference type="EMBL" id="JAMRXG010000002">
    <property type="protein sequence ID" value="MCM6772921.1"/>
    <property type="molecule type" value="Genomic_DNA"/>
</dbReference>
<evidence type="ECO:0000256" key="3">
    <source>
        <dbReference type="SAM" id="MobiDB-lite"/>
    </source>
</evidence>
<keyword evidence="4" id="KW-0812">Transmembrane</keyword>
<evidence type="ECO:0000256" key="4">
    <source>
        <dbReference type="SAM" id="Phobius"/>
    </source>
</evidence>
<proteinExistence type="predicted"/>
<evidence type="ECO:0000256" key="2">
    <source>
        <dbReference type="ARBA" id="ARBA00023136"/>
    </source>
</evidence>
<organism evidence="5 6">
    <name type="scientific">Nocardia pulmonis</name>
    <dbReference type="NCBI Taxonomy" id="2951408"/>
    <lineage>
        <taxon>Bacteria</taxon>
        <taxon>Bacillati</taxon>
        <taxon>Actinomycetota</taxon>
        <taxon>Actinomycetes</taxon>
        <taxon>Mycobacteriales</taxon>
        <taxon>Nocardiaceae</taxon>
        <taxon>Nocardia</taxon>
    </lineage>
</organism>
<protein>
    <recommendedName>
        <fullName evidence="7">Mce-associated membrane protein</fullName>
    </recommendedName>
</protein>
<evidence type="ECO:0000256" key="1">
    <source>
        <dbReference type="ARBA" id="ARBA00004370"/>
    </source>
</evidence>
<dbReference type="AlphaFoldDB" id="A0A9X2E777"/>
<sequence>MTQSSATERSRRRVVRAAGPPAGEPPAVETITVRKAAPVEPAPSSSATEIDEVASPATEPGTTEPAERPRSRARLGWLEWTAMAAAIVALAGVLVGGGLFLHHRQTLDARAEREAAFVQTAKQAILNLTTITGDTAQQDIDRVLAVASGELKAEYSQRKDAYAQVVQQAKVKASGEIVETAIESEDDTSARILVAAKQTLTNAGSADPQQRFYRFRVTVTRDGSTTTAAQVEFVA</sequence>
<comment type="caution">
    <text evidence="5">The sequence shown here is derived from an EMBL/GenBank/DDBJ whole genome shotgun (WGS) entry which is preliminary data.</text>
</comment>
<evidence type="ECO:0008006" key="7">
    <source>
        <dbReference type="Google" id="ProtNLM"/>
    </source>
</evidence>
<comment type="subcellular location">
    <subcellularLocation>
        <location evidence="1">Membrane</location>
    </subcellularLocation>
</comment>
<feature type="compositionally biased region" description="Low complexity" evidence="3">
    <location>
        <begin position="36"/>
        <end position="47"/>
    </location>
</feature>
<dbReference type="Proteomes" id="UP001139157">
    <property type="component" value="Unassembled WGS sequence"/>
</dbReference>
<keyword evidence="2 4" id="KW-0472">Membrane</keyword>
<gene>
    <name evidence="5" type="ORF">NDR86_05470</name>
</gene>
<keyword evidence="4" id="KW-1133">Transmembrane helix</keyword>
<feature type="region of interest" description="Disordered" evidence="3">
    <location>
        <begin position="1"/>
        <end position="70"/>
    </location>
</feature>
<accession>A0A9X2E777</accession>
<dbReference type="GO" id="GO:0016020">
    <property type="term" value="C:membrane"/>
    <property type="evidence" value="ECO:0007669"/>
    <property type="project" value="UniProtKB-SubCell"/>
</dbReference>
<evidence type="ECO:0000313" key="5">
    <source>
        <dbReference type="EMBL" id="MCM6772921.1"/>
    </source>
</evidence>
<dbReference type="PANTHER" id="PTHR37042:SF4">
    <property type="entry name" value="OUTER MEMBRANE PROTEIN RV1973"/>
    <property type="match status" value="1"/>
</dbReference>
<reference evidence="5" key="1">
    <citation type="submission" date="2022-06" db="EMBL/GenBank/DDBJ databases">
        <title>Novel species in genus nocardia.</title>
        <authorList>
            <person name="Li F."/>
        </authorList>
    </citation>
    <scope>NUCLEOTIDE SEQUENCE</scope>
    <source>
        <strain evidence="5">CDC141</strain>
    </source>
</reference>
<feature type="compositionally biased region" description="Low complexity" evidence="3">
    <location>
        <begin position="16"/>
        <end position="27"/>
    </location>
</feature>